<dbReference type="EMBL" id="CAJVQA010008801">
    <property type="protein sequence ID" value="CAG8677367.1"/>
    <property type="molecule type" value="Genomic_DNA"/>
</dbReference>
<reference evidence="1" key="1">
    <citation type="submission" date="2021-06" db="EMBL/GenBank/DDBJ databases">
        <authorList>
            <person name="Kallberg Y."/>
            <person name="Tangrot J."/>
            <person name="Rosling A."/>
        </authorList>
    </citation>
    <scope>NUCLEOTIDE SEQUENCE</scope>
    <source>
        <strain evidence="1">FL966</strain>
    </source>
</reference>
<comment type="caution">
    <text evidence="1">The sequence shown here is derived from an EMBL/GenBank/DDBJ whole genome shotgun (WGS) entry which is preliminary data.</text>
</comment>
<proteinExistence type="predicted"/>
<evidence type="ECO:0000313" key="1">
    <source>
        <dbReference type="EMBL" id="CAG8677367.1"/>
    </source>
</evidence>
<sequence length="301" mass="34965">MFDSAPAYVRKYKNMGSEPDTNQKSWQNLKKTIIEKVKAKNATKVKINWLKCFKQEEKESALNKNKASNILEENSQQNKSDVKLDSINIIQNVVAKPIKDISKRQNNSQAKRGIIFDNADIHLVEFTEKGPMTGNKYLKIELLNENGCCNIRLFGKRKRKNAVSKTMQPIRKRRKVKETICENGPRSCENIMYIPFVKLSDKLDLLKKLSNMKVILIFRQLFKWFLKACSKIIKDLTWQKKDNNDQNAPIDSGSRINLMLKNKYNDDVKSIDESNYEDEVNNIMAIRRIEKIDLDEGTNDN</sequence>
<gene>
    <name evidence="1" type="ORF">CPELLU_LOCUS10595</name>
</gene>
<accession>A0A9N9EK57</accession>
<evidence type="ECO:0000313" key="2">
    <source>
        <dbReference type="Proteomes" id="UP000789759"/>
    </source>
</evidence>
<keyword evidence="2" id="KW-1185">Reference proteome</keyword>
<dbReference type="AlphaFoldDB" id="A0A9N9EK57"/>
<protein>
    <submittedName>
        <fullName evidence="1">20583_t:CDS:1</fullName>
    </submittedName>
</protein>
<dbReference type="Proteomes" id="UP000789759">
    <property type="component" value="Unassembled WGS sequence"/>
</dbReference>
<name>A0A9N9EK57_9GLOM</name>
<organism evidence="1 2">
    <name type="scientific">Cetraspora pellucida</name>
    <dbReference type="NCBI Taxonomy" id="1433469"/>
    <lineage>
        <taxon>Eukaryota</taxon>
        <taxon>Fungi</taxon>
        <taxon>Fungi incertae sedis</taxon>
        <taxon>Mucoromycota</taxon>
        <taxon>Glomeromycotina</taxon>
        <taxon>Glomeromycetes</taxon>
        <taxon>Diversisporales</taxon>
        <taxon>Gigasporaceae</taxon>
        <taxon>Cetraspora</taxon>
    </lineage>
</organism>